<gene>
    <name evidence="3" type="ORF">GNZ18_04460</name>
</gene>
<dbReference type="EMBL" id="WOFH01000001">
    <property type="protein sequence ID" value="MUN35854.1"/>
    <property type="molecule type" value="Genomic_DNA"/>
</dbReference>
<proteinExistence type="predicted"/>
<name>A0A7K1KUI9_9ACTN</name>
<evidence type="ECO:0000259" key="2">
    <source>
        <dbReference type="SMART" id="SM00458"/>
    </source>
</evidence>
<dbReference type="AlphaFoldDB" id="A0A7K1KUI9"/>
<evidence type="ECO:0000256" key="1">
    <source>
        <dbReference type="SAM" id="SignalP"/>
    </source>
</evidence>
<dbReference type="RefSeq" id="WP_156214722.1">
    <property type="nucleotide sequence ID" value="NZ_WOFH01000001.1"/>
</dbReference>
<feature type="domain" description="Ricin B lectin" evidence="2">
    <location>
        <begin position="41"/>
        <end position="168"/>
    </location>
</feature>
<keyword evidence="4" id="KW-1185">Reference proteome</keyword>
<evidence type="ECO:0000313" key="4">
    <source>
        <dbReference type="Proteomes" id="UP000432015"/>
    </source>
</evidence>
<dbReference type="CDD" id="cd00161">
    <property type="entry name" value="beta-trefoil_Ricin-like"/>
    <property type="match status" value="1"/>
</dbReference>
<feature type="signal peptide" evidence="1">
    <location>
        <begin position="1"/>
        <end position="27"/>
    </location>
</feature>
<accession>A0A7K1KUI9</accession>
<keyword evidence="1" id="KW-0732">Signal</keyword>
<sequence length="168" mass="17611">MRGSSMFALLPVVVMAGGLWAGSSASAAPSPRPETRRDLAGVLIKPVAAQDLCLEVADDNSGNGALVTLYTCTGRDNQRWTLDGGMIRTGLPGHRCLDVRTGNGRNGAATNIYDCNNTRGQQWHFVGDKLASGINGTCLTVVAGNFASGGGVLNWECVVSQDQAWEVS</sequence>
<dbReference type="Gene3D" id="2.80.10.50">
    <property type="match status" value="2"/>
</dbReference>
<dbReference type="InterPro" id="IPR035992">
    <property type="entry name" value="Ricin_B-like_lectins"/>
</dbReference>
<feature type="chain" id="PRO_5029847245" description="Ricin B lectin domain-containing protein" evidence="1">
    <location>
        <begin position="28"/>
        <end position="168"/>
    </location>
</feature>
<dbReference type="SMART" id="SM00458">
    <property type="entry name" value="RICIN"/>
    <property type="match status" value="1"/>
</dbReference>
<dbReference type="Pfam" id="PF00652">
    <property type="entry name" value="Ricin_B_lectin"/>
    <property type="match status" value="1"/>
</dbReference>
<evidence type="ECO:0000313" key="3">
    <source>
        <dbReference type="EMBL" id="MUN35854.1"/>
    </source>
</evidence>
<dbReference type="Proteomes" id="UP000432015">
    <property type="component" value="Unassembled WGS sequence"/>
</dbReference>
<protein>
    <recommendedName>
        <fullName evidence="2">Ricin B lectin domain-containing protein</fullName>
    </recommendedName>
</protein>
<reference evidence="3 4" key="1">
    <citation type="submission" date="2019-11" db="EMBL/GenBank/DDBJ databases">
        <authorList>
            <person name="Cao P."/>
        </authorList>
    </citation>
    <scope>NUCLEOTIDE SEQUENCE [LARGE SCALE GENOMIC DNA]</scope>
    <source>
        <strain evidence="3 4">NEAU-AAG5</strain>
    </source>
</reference>
<dbReference type="PROSITE" id="PS50231">
    <property type="entry name" value="RICIN_B_LECTIN"/>
    <property type="match status" value="1"/>
</dbReference>
<organism evidence="3 4">
    <name type="scientific">Actinomadura litoris</name>
    <dbReference type="NCBI Taxonomy" id="2678616"/>
    <lineage>
        <taxon>Bacteria</taxon>
        <taxon>Bacillati</taxon>
        <taxon>Actinomycetota</taxon>
        <taxon>Actinomycetes</taxon>
        <taxon>Streptosporangiales</taxon>
        <taxon>Thermomonosporaceae</taxon>
        <taxon>Actinomadura</taxon>
    </lineage>
</organism>
<dbReference type="InterPro" id="IPR000772">
    <property type="entry name" value="Ricin_B_lectin"/>
</dbReference>
<comment type="caution">
    <text evidence="3">The sequence shown here is derived from an EMBL/GenBank/DDBJ whole genome shotgun (WGS) entry which is preliminary data.</text>
</comment>
<dbReference type="SUPFAM" id="SSF50370">
    <property type="entry name" value="Ricin B-like lectins"/>
    <property type="match status" value="1"/>
</dbReference>